<dbReference type="GO" id="GO:0016491">
    <property type="term" value="F:oxidoreductase activity"/>
    <property type="evidence" value="ECO:0007669"/>
    <property type="project" value="UniProtKB-KW"/>
</dbReference>
<evidence type="ECO:0000256" key="8">
    <source>
        <dbReference type="ARBA" id="ARBA00023157"/>
    </source>
</evidence>
<proteinExistence type="inferred from homology"/>
<dbReference type="Pfam" id="PF07884">
    <property type="entry name" value="VKOR"/>
    <property type="match status" value="1"/>
</dbReference>
<protein>
    <recommendedName>
        <fullName evidence="11">Vitamin K epoxide reductase domain-containing protein</fullName>
    </recommendedName>
</protein>
<evidence type="ECO:0000256" key="4">
    <source>
        <dbReference type="ARBA" id="ARBA00022719"/>
    </source>
</evidence>
<feature type="domain" description="Vitamin K epoxide reductase" evidence="11">
    <location>
        <begin position="3"/>
        <end position="134"/>
    </location>
</feature>
<dbReference type="PANTHER" id="PTHR34573">
    <property type="entry name" value="VKC DOMAIN-CONTAINING PROTEIN"/>
    <property type="match status" value="1"/>
</dbReference>
<feature type="transmembrane region" description="Helical" evidence="10">
    <location>
        <begin position="227"/>
        <end position="249"/>
    </location>
</feature>
<feature type="transmembrane region" description="Helical" evidence="10">
    <location>
        <begin position="83"/>
        <end position="103"/>
    </location>
</feature>
<evidence type="ECO:0000256" key="5">
    <source>
        <dbReference type="ARBA" id="ARBA00022989"/>
    </source>
</evidence>
<dbReference type="SMART" id="SM00756">
    <property type="entry name" value="VKc"/>
    <property type="match status" value="1"/>
</dbReference>
<evidence type="ECO:0000313" key="13">
    <source>
        <dbReference type="Proteomes" id="UP000230084"/>
    </source>
</evidence>
<accession>A0A2H0RMV9</accession>
<dbReference type="InterPro" id="IPR044698">
    <property type="entry name" value="VKOR/LTO1"/>
</dbReference>
<keyword evidence="3 10" id="KW-0812">Transmembrane</keyword>
<evidence type="ECO:0000259" key="11">
    <source>
        <dbReference type="SMART" id="SM00756"/>
    </source>
</evidence>
<comment type="subcellular location">
    <subcellularLocation>
        <location evidence="1">Membrane</location>
        <topology evidence="1">Multi-pass membrane protein</topology>
    </subcellularLocation>
</comment>
<evidence type="ECO:0000256" key="1">
    <source>
        <dbReference type="ARBA" id="ARBA00004141"/>
    </source>
</evidence>
<name>A0A2H0RMV9_9BACT</name>
<dbReference type="Proteomes" id="UP000230084">
    <property type="component" value="Unassembled WGS sequence"/>
</dbReference>
<gene>
    <name evidence="12" type="ORF">COV06_00625</name>
</gene>
<feature type="transmembrane region" description="Helical" evidence="10">
    <location>
        <begin position="194"/>
        <end position="215"/>
    </location>
</feature>
<dbReference type="GO" id="GO:0016020">
    <property type="term" value="C:membrane"/>
    <property type="evidence" value="ECO:0007669"/>
    <property type="project" value="UniProtKB-SubCell"/>
</dbReference>
<feature type="transmembrane region" description="Helical" evidence="10">
    <location>
        <begin position="301"/>
        <end position="319"/>
    </location>
</feature>
<evidence type="ECO:0000256" key="6">
    <source>
        <dbReference type="ARBA" id="ARBA00023002"/>
    </source>
</evidence>
<dbReference type="AlphaFoldDB" id="A0A2H0RMV9"/>
<dbReference type="Gene3D" id="1.20.1440.130">
    <property type="entry name" value="VKOR domain"/>
    <property type="match status" value="1"/>
</dbReference>
<keyword evidence="9" id="KW-0676">Redox-active center</keyword>
<feature type="transmembrane region" description="Helical" evidence="10">
    <location>
        <begin position="6"/>
        <end position="23"/>
    </location>
</feature>
<sequence length="325" mass="36367">MGIYLTILLLAACGFSISFYIRYTKTKARPLVCPLKGNCHAVTGSSFSKFLGIPVEFLGMLYYGILVAGYGVALTIPPGVNRVTSTLLILTTIGFLFSLYLTFIQVITLRKFCTWCLISAAITTTSFFLALFTGTSVAIPYLQLLFPIFSILSYVSLGVCIGGATISFALFFQFLRDFRISNDEAESLKNIFELIWMGFVILLVSNAAIFLAFTSTYNQDPIFITKGATFIVLLISGWFLNFHIAPRLFDISFRNNQKQKLSTFRSLRRWAFTVGSAWIVSWYAVLLLTIAPAVIVDLWELLTYYLALLLVGGIVSQFIEQHYAK</sequence>
<evidence type="ECO:0000256" key="10">
    <source>
        <dbReference type="SAM" id="Phobius"/>
    </source>
</evidence>
<evidence type="ECO:0000256" key="9">
    <source>
        <dbReference type="ARBA" id="ARBA00023284"/>
    </source>
</evidence>
<reference evidence="12 13" key="1">
    <citation type="submission" date="2017-09" db="EMBL/GenBank/DDBJ databases">
        <title>Depth-based differentiation of microbial function through sediment-hosted aquifers and enrichment of novel symbionts in the deep terrestrial subsurface.</title>
        <authorList>
            <person name="Probst A.J."/>
            <person name="Ladd B."/>
            <person name="Jarett J.K."/>
            <person name="Geller-Mcgrath D.E."/>
            <person name="Sieber C.M."/>
            <person name="Emerson J.B."/>
            <person name="Anantharaman K."/>
            <person name="Thomas B.C."/>
            <person name="Malmstrom R."/>
            <person name="Stieglmeier M."/>
            <person name="Klingl A."/>
            <person name="Woyke T."/>
            <person name="Ryan C.M."/>
            <person name="Banfield J.F."/>
        </authorList>
    </citation>
    <scope>NUCLEOTIDE SEQUENCE [LARGE SCALE GENOMIC DNA]</scope>
    <source>
        <strain evidence="12">CG10_big_fil_rev_8_21_14_0_10_50_16</strain>
    </source>
</reference>
<evidence type="ECO:0000256" key="3">
    <source>
        <dbReference type="ARBA" id="ARBA00022692"/>
    </source>
</evidence>
<dbReference type="InterPro" id="IPR038354">
    <property type="entry name" value="VKOR_sf"/>
</dbReference>
<dbReference type="GO" id="GO:0048038">
    <property type="term" value="F:quinone binding"/>
    <property type="evidence" value="ECO:0007669"/>
    <property type="project" value="UniProtKB-KW"/>
</dbReference>
<dbReference type="CDD" id="cd12916">
    <property type="entry name" value="VKOR_1"/>
    <property type="match status" value="1"/>
</dbReference>
<feature type="transmembrane region" description="Helical" evidence="10">
    <location>
        <begin position="57"/>
        <end position="77"/>
    </location>
</feature>
<keyword evidence="8" id="KW-1015">Disulfide bond</keyword>
<keyword evidence="4" id="KW-0874">Quinone</keyword>
<dbReference type="PANTHER" id="PTHR34573:SF1">
    <property type="entry name" value="VITAMIN K EPOXIDE REDUCTASE DOMAIN-CONTAINING PROTEIN"/>
    <property type="match status" value="1"/>
</dbReference>
<feature type="transmembrane region" description="Helical" evidence="10">
    <location>
        <begin position="151"/>
        <end position="174"/>
    </location>
</feature>
<evidence type="ECO:0000313" key="12">
    <source>
        <dbReference type="EMBL" id="PIR47891.1"/>
    </source>
</evidence>
<dbReference type="InterPro" id="IPR012932">
    <property type="entry name" value="VKOR"/>
</dbReference>
<keyword evidence="6" id="KW-0560">Oxidoreductase</keyword>
<comment type="caution">
    <text evidence="12">The sequence shown here is derived from an EMBL/GenBank/DDBJ whole genome shotgun (WGS) entry which is preliminary data.</text>
</comment>
<feature type="transmembrane region" description="Helical" evidence="10">
    <location>
        <begin position="115"/>
        <end position="139"/>
    </location>
</feature>
<keyword evidence="7 10" id="KW-0472">Membrane</keyword>
<evidence type="ECO:0000256" key="7">
    <source>
        <dbReference type="ARBA" id="ARBA00023136"/>
    </source>
</evidence>
<keyword evidence="5 10" id="KW-1133">Transmembrane helix</keyword>
<evidence type="ECO:0000256" key="2">
    <source>
        <dbReference type="ARBA" id="ARBA00006214"/>
    </source>
</evidence>
<comment type="similarity">
    <text evidence="2">Belongs to the VKOR family.</text>
</comment>
<feature type="transmembrane region" description="Helical" evidence="10">
    <location>
        <begin position="270"/>
        <end position="295"/>
    </location>
</feature>
<dbReference type="EMBL" id="PCYM01000001">
    <property type="protein sequence ID" value="PIR47891.1"/>
    <property type="molecule type" value="Genomic_DNA"/>
</dbReference>
<organism evidence="12 13">
    <name type="scientific">Candidatus Uhrbacteria bacterium CG10_big_fil_rev_8_21_14_0_10_50_16</name>
    <dbReference type="NCBI Taxonomy" id="1975039"/>
    <lineage>
        <taxon>Bacteria</taxon>
        <taxon>Candidatus Uhriibacteriota</taxon>
    </lineage>
</organism>